<keyword evidence="2" id="KW-1185">Reference proteome</keyword>
<dbReference type="OrthoDB" id="10572678at2759"/>
<accession>A0A9P0E703</accession>
<proteinExistence type="predicted"/>
<gene>
    <name evidence="1" type="ORF">NEZAVI_LOCUS162</name>
</gene>
<name>A0A9P0E703_NEZVI</name>
<reference evidence="1" key="1">
    <citation type="submission" date="2022-01" db="EMBL/GenBank/DDBJ databases">
        <authorList>
            <person name="King R."/>
        </authorList>
    </citation>
    <scope>NUCLEOTIDE SEQUENCE</scope>
</reference>
<evidence type="ECO:0000313" key="1">
    <source>
        <dbReference type="EMBL" id="CAH1388566.1"/>
    </source>
</evidence>
<dbReference type="AlphaFoldDB" id="A0A9P0E703"/>
<evidence type="ECO:0000313" key="2">
    <source>
        <dbReference type="Proteomes" id="UP001152798"/>
    </source>
</evidence>
<dbReference type="EMBL" id="OV725077">
    <property type="protein sequence ID" value="CAH1388566.1"/>
    <property type="molecule type" value="Genomic_DNA"/>
</dbReference>
<dbReference type="Proteomes" id="UP001152798">
    <property type="component" value="Chromosome 1"/>
</dbReference>
<sequence length="204" mass="23805">MASSMSFRVPEVVSPELQDIIEIKCELLKKTREEDRRNKILKQLKEEKSALQNTLDIKKKEFNNTKKFLEQISNQRKIYDLEKEIEHTLNSQCLTSETGESLEHHPKDLINSIKTMRNKIDICNLLINSDELDELTLETIKKLKEFQENFTYEMNLAKDFNLFNENLSESYDSQQKCAKLVGLVERLTTHAHALASTKNNITKD</sequence>
<organism evidence="1 2">
    <name type="scientific">Nezara viridula</name>
    <name type="common">Southern green stink bug</name>
    <name type="synonym">Cimex viridulus</name>
    <dbReference type="NCBI Taxonomy" id="85310"/>
    <lineage>
        <taxon>Eukaryota</taxon>
        <taxon>Metazoa</taxon>
        <taxon>Ecdysozoa</taxon>
        <taxon>Arthropoda</taxon>
        <taxon>Hexapoda</taxon>
        <taxon>Insecta</taxon>
        <taxon>Pterygota</taxon>
        <taxon>Neoptera</taxon>
        <taxon>Paraneoptera</taxon>
        <taxon>Hemiptera</taxon>
        <taxon>Heteroptera</taxon>
        <taxon>Panheteroptera</taxon>
        <taxon>Pentatomomorpha</taxon>
        <taxon>Pentatomoidea</taxon>
        <taxon>Pentatomidae</taxon>
        <taxon>Pentatominae</taxon>
        <taxon>Nezara</taxon>
    </lineage>
</organism>
<protein>
    <submittedName>
        <fullName evidence="1">Uncharacterized protein</fullName>
    </submittedName>
</protein>